<protein>
    <recommendedName>
        <fullName evidence="3 7">Nuclear nucleic acid-binding protein C1D</fullName>
    </recommendedName>
</protein>
<dbReference type="PANTHER" id="PTHR15341:SF3">
    <property type="entry name" value="NUCLEAR NUCLEIC ACID-BINDING PROTEIN C1D"/>
    <property type="match status" value="1"/>
</dbReference>
<dbReference type="GO" id="GO:0000460">
    <property type="term" value="P:maturation of 5.8S rRNA"/>
    <property type="evidence" value="ECO:0007669"/>
    <property type="project" value="TreeGrafter"/>
</dbReference>
<evidence type="ECO:0000256" key="1">
    <source>
        <dbReference type="ARBA" id="ARBA00004123"/>
    </source>
</evidence>
<dbReference type="GO" id="GO:0010468">
    <property type="term" value="P:regulation of gene expression"/>
    <property type="evidence" value="ECO:0007669"/>
    <property type="project" value="TreeGrafter"/>
</dbReference>
<evidence type="ECO:0000256" key="6">
    <source>
        <dbReference type="ARBA" id="ARBA00023242"/>
    </source>
</evidence>
<comment type="subunit">
    <text evidence="7">Monomer and homodimer.</text>
</comment>
<name>A0A7R9A435_9CRUS</name>
<accession>A0A7R9A435</accession>
<keyword evidence="6 7" id="KW-0539">Nucleus</keyword>
<gene>
    <name evidence="9" type="ORF">DSTB1V02_LOCUS6747</name>
</gene>
<evidence type="ECO:0000256" key="3">
    <source>
        <dbReference type="ARBA" id="ARBA00015212"/>
    </source>
</evidence>
<dbReference type="GO" id="GO:0003677">
    <property type="term" value="F:DNA binding"/>
    <property type="evidence" value="ECO:0007669"/>
    <property type="project" value="UniProtKB-KW"/>
</dbReference>
<evidence type="ECO:0000256" key="2">
    <source>
        <dbReference type="ARBA" id="ARBA00009154"/>
    </source>
</evidence>
<keyword evidence="7" id="KW-0238">DNA-binding</keyword>
<dbReference type="OrthoDB" id="1421013at2759"/>
<dbReference type="GO" id="GO:0005730">
    <property type="term" value="C:nucleolus"/>
    <property type="evidence" value="ECO:0007669"/>
    <property type="project" value="UniProtKB-SubCell"/>
</dbReference>
<keyword evidence="4 7" id="KW-0698">rRNA processing</keyword>
<evidence type="ECO:0000256" key="7">
    <source>
        <dbReference type="RuleBase" id="RU368003"/>
    </source>
</evidence>
<dbReference type="GO" id="GO:0005737">
    <property type="term" value="C:cytoplasm"/>
    <property type="evidence" value="ECO:0007669"/>
    <property type="project" value="UniProtKB-SubCell"/>
</dbReference>
<sequence>MSKSLLSAADDFPKELQIKLTALHRSLSSVEEALQPLMHKSREDFIRNMAPLDCAKADLVTLYAINSLFWVYLQLEGCDPREHGIKGELSRIQQAMQRLKETTDKANMPRLDQQAAKRFIRGGLWEPKDKDAQEESKQGKKRKSSDDRGHSFTKKSHPALDSS</sequence>
<organism evidence="9">
    <name type="scientific">Darwinula stevensoni</name>
    <dbReference type="NCBI Taxonomy" id="69355"/>
    <lineage>
        <taxon>Eukaryota</taxon>
        <taxon>Metazoa</taxon>
        <taxon>Ecdysozoa</taxon>
        <taxon>Arthropoda</taxon>
        <taxon>Crustacea</taxon>
        <taxon>Oligostraca</taxon>
        <taxon>Ostracoda</taxon>
        <taxon>Podocopa</taxon>
        <taxon>Podocopida</taxon>
        <taxon>Darwinulocopina</taxon>
        <taxon>Darwinuloidea</taxon>
        <taxon>Darwinulidae</taxon>
        <taxon>Darwinula</taxon>
    </lineage>
</organism>
<keyword evidence="7" id="KW-0963">Cytoplasm</keyword>
<dbReference type="Pfam" id="PF04000">
    <property type="entry name" value="Sas10_Utp3"/>
    <property type="match status" value="1"/>
</dbReference>
<reference evidence="9" key="1">
    <citation type="submission" date="2020-11" db="EMBL/GenBank/DDBJ databases">
        <authorList>
            <person name="Tran Van P."/>
        </authorList>
    </citation>
    <scope>NUCLEOTIDE SEQUENCE</scope>
</reference>
<dbReference type="InterPro" id="IPR011082">
    <property type="entry name" value="Exosome-assoc_fac/DNA_repair"/>
</dbReference>
<dbReference type="AlphaFoldDB" id="A0A7R9A435"/>
<evidence type="ECO:0000256" key="8">
    <source>
        <dbReference type="SAM" id="MobiDB-lite"/>
    </source>
</evidence>
<evidence type="ECO:0000313" key="10">
    <source>
        <dbReference type="Proteomes" id="UP000677054"/>
    </source>
</evidence>
<keyword evidence="10" id="KW-1185">Reference proteome</keyword>
<dbReference type="EMBL" id="CAJPEV010001271">
    <property type="protein sequence ID" value="CAG0891772.1"/>
    <property type="molecule type" value="Genomic_DNA"/>
</dbReference>
<comment type="similarity">
    <text evidence="2 7">Belongs to the C1D family.</text>
</comment>
<evidence type="ECO:0000313" key="9">
    <source>
        <dbReference type="EMBL" id="CAD7246905.1"/>
    </source>
</evidence>
<dbReference type="EMBL" id="LR900788">
    <property type="protein sequence ID" value="CAD7246905.1"/>
    <property type="molecule type" value="Genomic_DNA"/>
</dbReference>
<dbReference type="GO" id="GO:0000178">
    <property type="term" value="C:exosome (RNase complex)"/>
    <property type="evidence" value="ECO:0007669"/>
    <property type="project" value="TreeGrafter"/>
</dbReference>
<comment type="function">
    <text evidence="7">Plays a role in the recruitment of the exosome to pre-rRNA to mediate the 3'-5' end processing of the 5.8S rRNA.</text>
</comment>
<dbReference type="Proteomes" id="UP000677054">
    <property type="component" value="Unassembled WGS sequence"/>
</dbReference>
<dbReference type="GO" id="GO:0003723">
    <property type="term" value="F:RNA binding"/>
    <property type="evidence" value="ECO:0007669"/>
    <property type="project" value="UniProtKB-UniRule"/>
</dbReference>
<evidence type="ECO:0000256" key="5">
    <source>
        <dbReference type="ARBA" id="ARBA00022884"/>
    </source>
</evidence>
<proteinExistence type="inferred from homology"/>
<dbReference type="PANTHER" id="PTHR15341">
    <property type="entry name" value="SUN-COR STEROID HORMONE RECEPTOR CO-REPRESSOR"/>
    <property type="match status" value="1"/>
</dbReference>
<feature type="compositionally biased region" description="Basic and acidic residues" evidence="8">
    <location>
        <begin position="126"/>
        <end position="150"/>
    </location>
</feature>
<evidence type="ECO:0000256" key="4">
    <source>
        <dbReference type="ARBA" id="ARBA00022552"/>
    </source>
</evidence>
<keyword evidence="5 7" id="KW-0694">RNA-binding</keyword>
<comment type="subcellular location">
    <subcellularLocation>
        <location evidence="7">Cytoplasm</location>
    </subcellularLocation>
    <subcellularLocation>
        <location evidence="7">Nucleus</location>
        <location evidence="7">Nucleolus</location>
    </subcellularLocation>
    <subcellularLocation>
        <location evidence="1 7">Nucleus</location>
    </subcellularLocation>
</comment>
<feature type="region of interest" description="Disordered" evidence="8">
    <location>
        <begin position="120"/>
        <end position="163"/>
    </location>
</feature>
<dbReference type="InterPro" id="IPR007146">
    <property type="entry name" value="Sas10/Utp3/C1D"/>
</dbReference>